<dbReference type="FunFam" id="3.30.200.20:FF:000306">
    <property type="entry name" value="IKS protein kinase"/>
    <property type="match status" value="1"/>
</dbReference>
<comment type="subcellular location">
    <subcellularLocation>
        <location evidence="1">Cytoplasm</location>
    </subcellularLocation>
</comment>
<feature type="domain" description="Protein kinase" evidence="14">
    <location>
        <begin position="743"/>
        <end position="1062"/>
    </location>
</feature>
<keyword evidence="5" id="KW-0808">Transferase</keyword>
<feature type="compositionally biased region" description="Polar residues" evidence="13">
    <location>
        <begin position="507"/>
        <end position="545"/>
    </location>
</feature>
<dbReference type="PANTHER" id="PTHR11042">
    <property type="entry name" value="EUKARYOTIC TRANSLATION INITIATION FACTOR 2-ALPHA KINASE EIF2-ALPHA KINASE -RELATED"/>
    <property type="match status" value="1"/>
</dbReference>
<keyword evidence="3" id="KW-0963">Cytoplasm</keyword>
<feature type="compositionally biased region" description="Low complexity" evidence="13">
    <location>
        <begin position="1134"/>
        <end position="1146"/>
    </location>
</feature>
<keyword evidence="12" id="KW-0472">Membrane</keyword>
<dbReference type="InterPro" id="IPR008271">
    <property type="entry name" value="Ser/Thr_kinase_AS"/>
</dbReference>
<feature type="region of interest" description="Disordered" evidence="13">
    <location>
        <begin position="854"/>
        <end position="876"/>
    </location>
</feature>
<protein>
    <recommendedName>
        <fullName evidence="2">non-specific serine/threonine protein kinase</fullName>
        <ecNumber evidence="2">2.7.11.1</ecNumber>
    </recommendedName>
</protein>
<accession>A0AAV9QHQ4</accession>
<evidence type="ECO:0000256" key="12">
    <source>
        <dbReference type="PROSITE-ProRule" id="PRU00243"/>
    </source>
</evidence>
<dbReference type="Gene3D" id="1.20.58.150">
    <property type="entry name" value="ANTH domain"/>
    <property type="match status" value="1"/>
</dbReference>
<feature type="compositionally biased region" description="Polar residues" evidence="13">
    <location>
        <begin position="1118"/>
        <end position="1129"/>
    </location>
</feature>
<dbReference type="Gene3D" id="1.25.40.90">
    <property type="match status" value="1"/>
</dbReference>
<dbReference type="FunFam" id="1.20.58.150:FF:000004">
    <property type="entry name" value="ENTH domain protein"/>
    <property type="match status" value="1"/>
</dbReference>
<dbReference type="InterPro" id="IPR013809">
    <property type="entry name" value="ENTH"/>
</dbReference>
<feature type="domain" description="ENTH" evidence="15">
    <location>
        <begin position="1"/>
        <end position="120"/>
    </location>
</feature>
<dbReference type="InterPro" id="IPR011009">
    <property type="entry name" value="Kinase-like_dom_sf"/>
</dbReference>
<dbReference type="AlphaFoldDB" id="A0AAV9QHQ4"/>
<feature type="compositionally biased region" description="Low complexity" evidence="13">
    <location>
        <begin position="299"/>
        <end position="319"/>
    </location>
</feature>
<reference evidence="16 17" key="1">
    <citation type="submission" date="2023-06" db="EMBL/GenBank/DDBJ databases">
        <title>Black Yeasts Isolated from many extreme environments.</title>
        <authorList>
            <person name="Coleine C."/>
            <person name="Stajich J.E."/>
            <person name="Selbmann L."/>
        </authorList>
    </citation>
    <scope>NUCLEOTIDE SEQUENCE [LARGE SCALE GENOMIC DNA]</scope>
    <source>
        <strain evidence="16 17">CCFEE 5887</strain>
    </source>
</reference>
<dbReference type="PROSITE" id="PS50942">
    <property type="entry name" value="ENTH"/>
    <property type="match status" value="1"/>
</dbReference>
<feature type="region of interest" description="Disordered" evidence="13">
    <location>
        <begin position="334"/>
        <end position="483"/>
    </location>
</feature>
<evidence type="ECO:0000256" key="8">
    <source>
        <dbReference type="ARBA" id="ARBA00022840"/>
    </source>
</evidence>
<dbReference type="SMART" id="SM00273">
    <property type="entry name" value="ENTH"/>
    <property type="match status" value="1"/>
</dbReference>
<evidence type="ECO:0000313" key="16">
    <source>
        <dbReference type="EMBL" id="KAK5542084.1"/>
    </source>
</evidence>
<feature type="compositionally biased region" description="Basic and acidic residues" evidence="13">
    <location>
        <begin position="620"/>
        <end position="630"/>
    </location>
</feature>
<evidence type="ECO:0000313" key="17">
    <source>
        <dbReference type="Proteomes" id="UP001345827"/>
    </source>
</evidence>
<dbReference type="InterPro" id="IPR050339">
    <property type="entry name" value="CC_SR_Kinase"/>
</dbReference>
<dbReference type="GO" id="GO:0016192">
    <property type="term" value="P:vesicle-mediated transport"/>
    <property type="evidence" value="ECO:0007669"/>
    <property type="project" value="UniProtKB-ARBA"/>
</dbReference>
<dbReference type="Pfam" id="PF07651">
    <property type="entry name" value="ANTH"/>
    <property type="match status" value="1"/>
</dbReference>
<feature type="compositionally biased region" description="Low complexity" evidence="13">
    <location>
        <begin position="346"/>
        <end position="389"/>
    </location>
</feature>
<comment type="catalytic activity">
    <reaction evidence="11">
        <text>L-seryl-[protein] + ATP = O-phospho-L-seryl-[protein] + ADP + H(+)</text>
        <dbReference type="Rhea" id="RHEA:17989"/>
        <dbReference type="Rhea" id="RHEA-COMP:9863"/>
        <dbReference type="Rhea" id="RHEA-COMP:11604"/>
        <dbReference type="ChEBI" id="CHEBI:15378"/>
        <dbReference type="ChEBI" id="CHEBI:29999"/>
        <dbReference type="ChEBI" id="CHEBI:30616"/>
        <dbReference type="ChEBI" id="CHEBI:83421"/>
        <dbReference type="ChEBI" id="CHEBI:456216"/>
        <dbReference type="EC" id="2.7.11.1"/>
    </reaction>
</comment>
<evidence type="ECO:0000259" key="15">
    <source>
        <dbReference type="PROSITE" id="PS50942"/>
    </source>
</evidence>
<evidence type="ECO:0000256" key="4">
    <source>
        <dbReference type="ARBA" id="ARBA00022527"/>
    </source>
</evidence>
<keyword evidence="6" id="KW-0547">Nucleotide-binding</keyword>
<evidence type="ECO:0000256" key="9">
    <source>
        <dbReference type="ARBA" id="ARBA00037982"/>
    </source>
</evidence>
<dbReference type="SUPFAM" id="SSF56112">
    <property type="entry name" value="Protein kinase-like (PK-like)"/>
    <property type="match status" value="1"/>
</dbReference>
<evidence type="ECO:0000256" key="2">
    <source>
        <dbReference type="ARBA" id="ARBA00012513"/>
    </source>
</evidence>
<comment type="caution">
    <text evidence="12">Lacks conserved residue(s) required for the propagation of feature annotation.</text>
</comment>
<dbReference type="EC" id="2.7.11.1" evidence="2"/>
<dbReference type="InterPro" id="IPR011417">
    <property type="entry name" value="ANTH_dom"/>
</dbReference>
<dbReference type="SUPFAM" id="SSF89009">
    <property type="entry name" value="GAT-like domain"/>
    <property type="match status" value="1"/>
</dbReference>
<dbReference type="SUPFAM" id="SSF48464">
    <property type="entry name" value="ENTH/VHS domain"/>
    <property type="match status" value="1"/>
</dbReference>
<gene>
    <name evidence="16" type="primary">IKS1</name>
    <name evidence="16" type="ORF">LTR25_001969</name>
</gene>
<feature type="region of interest" description="Disordered" evidence="13">
    <location>
        <begin position="1064"/>
        <end position="1152"/>
    </location>
</feature>
<feature type="compositionally biased region" description="Polar residues" evidence="13">
    <location>
        <begin position="555"/>
        <end position="564"/>
    </location>
</feature>
<feature type="compositionally biased region" description="Polar residues" evidence="13">
    <location>
        <begin position="390"/>
        <end position="401"/>
    </location>
</feature>
<dbReference type="EMBL" id="JAXLQG010000003">
    <property type="protein sequence ID" value="KAK5542084.1"/>
    <property type="molecule type" value="Genomic_DNA"/>
</dbReference>
<evidence type="ECO:0000256" key="7">
    <source>
        <dbReference type="ARBA" id="ARBA00022777"/>
    </source>
</evidence>
<dbReference type="GO" id="GO:0004674">
    <property type="term" value="F:protein serine/threonine kinase activity"/>
    <property type="evidence" value="ECO:0007669"/>
    <property type="project" value="UniProtKB-KW"/>
</dbReference>
<feature type="region of interest" description="Disordered" evidence="13">
    <location>
        <begin position="272"/>
        <end position="321"/>
    </location>
</feature>
<keyword evidence="4" id="KW-0723">Serine/threonine-protein kinase</keyword>
<feature type="region of interest" description="Disordered" evidence="13">
    <location>
        <begin position="620"/>
        <end position="660"/>
    </location>
</feature>
<dbReference type="GO" id="GO:0048268">
    <property type="term" value="P:clathrin coat assembly"/>
    <property type="evidence" value="ECO:0007669"/>
    <property type="project" value="InterPro"/>
</dbReference>
<keyword evidence="8" id="KW-0067">ATP-binding</keyword>
<proteinExistence type="inferred from homology"/>
<dbReference type="Proteomes" id="UP001345827">
    <property type="component" value="Unassembled WGS sequence"/>
</dbReference>
<feature type="compositionally biased region" description="Basic and acidic residues" evidence="13">
    <location>
        <begin position="865"/>
        <end position="876"/>
    </location>
</feature>
<dbReference type="PANTHER" id="PTHR11042:SF138">
    <property type="entry name" value="SERINE_THREONINE-PROTEIN KINASE IKS1-RELATED"/>
    <property type="match status" value="1"/>
</dbReference>
<comment type="caution">
    <text evidence="16">The sequence shown here is derived from an EMBL/GenBank/DDBJ whole genome shotgun (WGS) entry which is preliminary data.</text>
</comment>
<dbReference type="FunFam" id="1.25.40.90:FF:000025">
    <property type="entry name" value="ENTH domain protein"/>
    <property type="match status" value="1"/>
</dbReference>
<feature type="compositionally biased region" description="Polar residues" evidence="13">
    <location>
        <begin position="643"/>
        <end position="653"/>
    </location>
</feature>
<feature type="region of interest" description="Disordered" evidence="13">
    <location>
        <begin position="503"/>
        <end position="564"/>
    </location>
</feature>
<sequence length="1270" mass="142167">MEKIVKGATKIKLAAPKSKYIEPILSATNGGDSGVAEVFRTLQIRLRDSTWTIVFKSLIVVHLMIREGQPEVTLRYIADAPKRMAISTFAEVQTQGLNIRRYYEYLMERVRAYRDTKTDFVKSGTGKMRRLTVDKGLLRQTEVVQDQIEALLRCDLLNSHDPDNEITLTAFRLLTMDLLELFRVMNEGTINVLEHYFEMSRPDAERALQIYKTFGRQTEQVVQYLSLARQYEMSTRLEVPKLKHAPTTLTASLEEYLNDPDFEMNRRQYLAQQEAKRTGKPMPSATTSKAFEKPPNVTAQNQARPHAQQQQQQPKGPAPDLIDFFDSIEQYQQPMAHPQQEIQTGMPQAQPYQQQQQQQQHMQMQMPQQTGFNPFLQQQQQHPPTFQNQSLPQPTPLQTDLTGAGFGGYGPQPPQQPQHAFQFQSNLSPIPQNGVAGFQSQALPSPQPMALQPQPTSTNPFRQSMMPTGSSQTSSMNAGPTRQSTNPFAKHNTGAVTQNGPGFGTGFDQSFSPSPISPEQTFTPTSSFASQPAQLQPQRTGTNPFAKNRPPTATAPLTANVTGSTNPFRQSAFFEMDEDGADVVPTLSIIPYDTNRDVVLRHADTIVYRDPQTNQLVPFHHDRAVERRPSDCPTCGRPLHSQGGPSTQDTTSSPREDQPSFITHDYFDMLARSLPGSNETSAPPSPRRYIAQPLRSRLSASSSPAVSTPPPDIEFVASAPAPPSLAHGISETAFSPNYFERFFVEERELGRGGRGVVLLVKHVLDGVNLGYFACKRVPIGDDHGWLEKVLVEVQLLQGLSHQNLVSYRHVWLEDYQISTFGPSVPCAFILQQYCNGGDMHNYVLGSAQATTTTQELKERIRRRSKGESELPRRPNEPKSLPFDEIYNFFRDITSGLRFLHHSGFIHRDLKPSNCLLHTAGGETRVLVSDFGEVQYEYATRKSTGATGTISYCAPEVLRRISPTGPFQNFTSKSDIFSLGMILHFLCFASLPYNYANVLHEEREDVDQLRAEIMAWEGFDDQRKDRPELPAALYTFLKRLLSLDPEQRPSADDVLQVVQSGRLDDIPAARRRGSMEPEELTPGRRIQKLDTPQKGNSPQGRGLHDNLSSPKSPRGPRYRQNNNRSVSPEQKMSKGGTSADTNTGTTTSPVLRPQLLLEPPAHAQGSEPEQRIGVMATLSSINRNLLGWVNPNQPITTSTRLLMLGLKLLSTLQPCMSYGMNASLVYPLICLALLEFAVPDIRVWQATAMMMVHFGVLAVAMRMDRLCQRRL</sequence>
<dbReference type="GO" id="GO:0030276">
    <property type="term" value="F:clathrin binding"/>
    <property type="evidence" value="ECO:0007669"/>
    <property type="project" value="InterPro"/>
</dbReference>
<evidence type="ECO:0000256" key="5">
    <source>
        <dbReference type="ARBA" id="ARBA00022679"/>
    </source>
</evidence>
<dbReference type="SMART" id="SM00220">
    <property type="entry name" value="S_TKc"/>
    <property type="match status" value="1"/>
</dbReference>
<dbReference type="FunFam" id="1.10.510.10:FF:000699">
    <property type="entry name" value="Probable serine/threonine-protein kinase iksA"/>
    <property type="match status" value="1"/>
</dbReference>
<keyword evidence="17" id="KW-1185">Reference proteome</keyword>
<evidence type="ECO:0000256" key="11">
    <source>
        <dbReference type="ARBA" id="ARBA00048679"/>
    </source>
</evidence>
<feature type="compositionally biased region" description="Polar residues" evidence="13">
    <location>
        <begin position="453"/>
        <end position="483"/>
    </location>
</feature>
<evidence type="ECO:0000256" key="10">
    <source>
        <dbReference type="ARBA" id="ARBA00047899"/>
    </source>
</evidence>
<evidence type="ECO:0000256" key="3">
    <source>
        <dbReference type="ARBA" id="ARBA00022490"/>
    </source>
</evidence>
<evidence type="ECO:0000256" key="6">
    <source>
        <dbReference type="ARBA" id="ARBA00022741"/>
    </source>
</evidence>
<feature type="transmembrane region" description="Helical" evidence="12">
    <location>
        <begin position="1242"/>
        <end position="1260"/>
    </location>
</feature>
<name>A0AAV9QHQ4_9PEZI</name>
<evidence type="ECO:0000259" key="14">
    <source>
        <dbReference type="PROSITE" id="PS50011"/>
    </source>
</evidence>
<dbReference type="Gene3D" id="1.10.510.10">
    <property type="entry name" value="Transferase(Phosphotransferase) domain 1"/>
    <property type="match status" value="1"/>
</dbReference>
<dbReference type="InterPro" id="IPR014712">
    <property type="entry name" value="ANTH_dom_sf"/>
</dbReference>
<dbReference type="Gene3D" id="3.30.200.20">
    <property type="entry name" value="Phosphorylase Kinase, domain 1"/>
    <property type="match status" value="1"/>
</dbReference>
<comment type="catalytic activity">
    <reaction evidence="10">
        <text>L-threonyl-[protein] + ATP = O-phospho-L-threonyl-[protein] + ADP + H(+)</text>
        <dbReference type="Rhea" id="RHEA:46608"/>
        <dbReference type="Rhea" id="RHEA-COMP:11060"/>
        <dbReference type="Rhea" id="RHEA-COMP:11605"/>
        <dbReference type="ChEBI" id="CHEBI:15378"/>
        <dbReference type="ChEBI" id="CHEBI:30013"/>
        <dbReference type="ChEBI" id="CHEBI:30616"/>
        <dbReference type="ChEBI" id="CHEBI:61977"/>
        <dbReference type="ChEBI" id="CHEBI:456216"/>
        <dbReference type="EC" id="2.7.11.1"/>
    </reaction>
</comment>
<dbReference type="CDD" id="cd16988">
    <property type="entry name" value="ANTH_N_YAP180"/>
    <property type="match status" value="1"/>
</dbReference>
<organism evidence="16 17">
    <name type="scientific">Vermiconidia calcicola</name>
    <dbReference type="NCBI Taxonomy" id="1690605"/>
    <lineage>
        <taxon>Eukaryota</taxon>
        <taxon>Fungi</taxon>
        <taxon>Dikarya</taxon>
        <taxon>Ascomycota</taxon>
        <taxon>Pezizomycotina</taxon>
        <taxon>Dothideomycetes</taxon>
        <taxon>Dothideomycetidae</taxon>
        <taxon>Mycosphaerellales</taxon>
        <taxon>Extremaceae</taxon>
        <taxon>Vermiconidia</taxon>
    </lineage>
</organism>
<evidence type="ECO:0000256" key="1">
    <source>
        <dbReference type="ARBA" id="ARBA00004496"/>
    </source>
</evidence>
<dbReference type="InterPro" id="IPR000719">
    <property type="entry name" value="Prot_kinase_dom"/>
</dbReference>
<dbReference type="GO" id="GO:0005524">
    <property type="term" value="F:ATP binding"/>
    <property type="evidence" value="ECO:0007669"/>
    <property type="project" value="UniProtKB-KW"/>
</dbReference>
<evidence type="ECO:0000256" key="13">
    <source>
        <dbReference type="SAM" id="MobiDB-lite"/>
    </source>
</evidence>
<keyword evidence="12" id="KW-0812">Transmembrane</keyword>
<keyword evidence="12" id="KW-1133">Transmembrane helix</keyword>
<dbReference type="GO" id="GO:0030136">
    <property type="term" value="C:clathrin-coated vesicle"/>
    <property type="evidence" value="ECO:0007669"/>
    <property type="project" value="InterPro"/>
</dbReference>
<dbReference type="InterPro" id="IPR008942">
    <property type="entry name" value="ENTH_VHS"/>
</dbReference>
<dbReference type="PROSITE" id="PS50011">
    <property type="entry name" value="PROTEIN_KINASE_DOM"/>
    <property type="match status" value="1"/>
</dbReference>
<comment type="similarity">
    <text evidence="9">Belongs to the protein kinase superfamily. Ser/Thr protein kinase family. GCN2 subfamily.</text>
</comment>
<dbReference type="PROSITE" id="PS00108">
    <property type="entry name" value="PROTEIN_KINASE_ST"/>
    <property type="match status" value="1"/>
</dbReference>
<dbReference type="GO" id="GO:0005545">
    <property type="term" value="F:1-phosphatidylinositol binding"/>
    <property type="evidence" value="ECO:0007669"/>
    <property type="project" value="InterPro"/>
</dbReference>
<dbReference type="GO" id="GO:0005634">
    <property type="term" value="C:nucleus"/>
    <property type="evidence" value="ECO:0007669"/>
    <property type="project" value="TreeGrafter"/>
</dbReference>
<keyword evidence="7 16" id="KW-0418">Kinase</keyword>
<dbReference type="Pfam" id="PF00069">
    <property type="entry name" value="Pkinase"/>
    <property type="match status" value="1"/>
</dbReference>